<organism evidence="12 13">
    <name type="scientific">Elysia crispata</name>
    <name type="common">lettuce slug</name>
    <dbReference type="NCBI Taxonomy" id="231223"/>
    <lineage>
        <taxon>Eukaryota</taxon>
        <taxon>Metazoa</taxon>
        <taxon>Spiralia</taxon>
        <taxon>Lophotrochozoa</taxon>
        <taxon>Mollusca</taxon>
        <taxon>Gastropoda</taxon>
        <taxon>Heterobranchia</taxon>
        <taxon>Euthyneura</taxon>
        <taxon>Panpulmonata</taxon>
        <taxon>Sacoglossa</taxon>
        <taxon>Placobranchoidea</taxon>
        <taxon>Plakobranchidae</taxon>
        <taxon>Elysia</taxon>
    </lineage>
</organism>
<evidence type="ECO:0000256" key="7">
    <source>
        <dbReference type="ARBA" id="ARBA00023065"/>
    </source>
</evidence>
<keyword evidence="3" id="KW-0813">Transport</keyword>
<feature type="transmembrane region" description="Helical" evidence="10">
    <location>
        <begin position="620"/>
        <end position="641"/>
    </location>
</feature>
<feature type="transmembrane region" description="Helical" evidence="10">
    <location>
        <begin position="542"/>
        <end position="562"/>
    </location>
</feature>
<dbReference type="GO" id="GO:0006820">
    <property type="term" value="P:monoatomic anion transport"/>
    <property type="evidence" value="ECO:0007669"/>
    <property type="project" value="InterPro"/>
</dbReference>
<proteinExistence type="inferred from homology"/>
<feature type="compositionally biased region" description="Acidic residues" evidence="9">
    <location>
        <begin position="1"/>
        <end position="10"/>
    </location>
</feature>
<evidence type="ECO:0000256" key="5">
    <source>
        <dbReference type="ARBA" id="ARBA00022692"/>
    </source>
</evidence>
<keyword evidence="8 10" id="KW-0472">Membrane</keyword>
<dbReference type="PANTHER" id="PTHR11453">
    <property type="entry name" value="ANION EXCHANGE PROTEIN"/>
    <property type="match status" value="1"/>
</dbReference>
<dbReference type="InterPro" id="IPR016152">
    <property type="entry name" value="PTrfase/Anion_transptr"/>
</dbReference>
<evidence type="ECO:0000313" key="13">
    <source>
        <dbReference type="Proteomes" id="UP001283361"/>
    </source>
</evidence>
<gene>
    <name evidence="12" type="ORF">RRG08_009992</name>
</gene>
<evidence type="ECO:0000256" key="3">
    <source>
        <dbReference type="ARBA" id="ARBA00022448"/>
    </source>
</evidence>
<evidence type="ECO:0000256" key="4">
    <source>
        <dbReference type="ARBA" id="ARBA00022475"/>
    </source>
</evidence>
<evidence type="ECO:0000256" key="8">
    <source>
        <dbReference type="ARBA" id="ARBA00023136"/>
    </source>
</evidence>
<dbReference type="InterPro" id="IPR003020">
    <property type="entry name" value="HCO3_transpt_euk"/>
</dbReference>
<feature type="domain" description="Bicarbonate transporter-like transmembrane" evidence="11">
    <location>
        <begin position="292"/>
        <end position="854"/>
    </location>
</feature>
<dbReference type="GO" id="GO:0016323">
    <property type="term" value="C:basolateral plasma membrane"/>
    <property type="evidence" value="ECO:0007669"/>
    <property type="project" value="TreeGrafter"/>
</dbReference>
<name>A0AAE1B5Y3_9GAST</name>
<evidence type="ECO:0000256" key="10">
    <source>
        <dbReference type="SAM" id="Phobius"/>
    </source>
</evidence>
<reference evidence="12" key="1">
    <citation type="journal article" date="2023" name="G3 (Bethesda)">
        <title>A reference genome for the long-term kleptoplast-retaining sea slug Elysia crispata morphotype clarki.</title>
        <authorList>
            <person name="Eastman K.E."/>
            <person name="Pendleton A.L."/>
            <person name="Shaikh M.A."/>
            <person name="Suttiyut T."/>
            <person name="Ogas R."/>
            <person name="Tomko P."/>
            <person name="Gavelis G."/>
            <person name="Widhalm J.R."/>
            <person name="Wisecaver J.H."/>
        </authorList>
    </citation>
    <scope>NUCLEOTIDE SEQUENCE</scope>
    <source>
        <strain evidence="12">ECLA1</strain>
    </source>
</reference>
<dbReference type="GO" id="GO:0050801">
    <property type="term" value="P:monoatomic ion homeostasis"/>
    <property type="evidence" value="ECO:0007669"/>
    <property type="project" value="TreeGrafter"/>
</dbReference>
<feature type="transmembrane region" description="Helical" evidence="10">
    <location>
        <begin position="321"/>
        <end position="342"/>
    </location>
</feature>
<feature type="transmembrane region" description="Helical" evidence="10">
    <location>
        <begin position="574"/>
        <end position="595"/>
    </location>
</feature>
<keyword evidence="7" id="KW-0406">Ion transport</keyword>
<comment type="caution">
    <text evidence="12">The sequence shown here is derived from an EMBL/GenBank/DDBJ whole genome shotgun (WGS) entry which is preliminary data.</text>
</comment>
<dbReference type="FunFam" id="1.10.287.570:FF:000002">
    <property type="entry name" value="Solute carrier family 4 member 11"/>
    <property type="match status" value="1"/>
</dbReference>
<keyword evidence="4" id="KW-1003">Cell membrane</keyword>
<protein>
    <recommendedName>
        <fullName evidence="11">Bicarbonate transporter-like transmembrane domain-containing protein</fullName>
    </recommendedName>
</protein>
<feature type="transmembrane region" description="Helical" evidence="10">
    <location>
        <begin position="821"/>
        <end position="839"/>
    </location>
</feature>
<feature type="transmembrane region" description="Helical" evidence="10">
    <location>
        <begin position="404"/>
        <end position="425"/>
    </location>
</feature>
<dbReference type="Pfam" id="PF00955">
    <property type="entry name" value="HCO3_cotransp"/>
    <property type="match status" value="1"/>
</dbReference>
<evidence type="ECO:0000259" key="11">
    <source>
        <dbReference type="Pfam" id="PF00955"/>
    </source>
</evidence>
<comment type="similarity">
    <text evidence="2">Belongs to the anion exchanger (TC 2.A.31) family.</text>
</comment>
<dbReference type="Gene3D" id="3.40.930.10">
    <property type="entry name" value="Mannitol-specific EII, Chain A"/>
    <property type="match status" value="1"/>
</dbReference>
<dbReference type="EMBL" id="JAWDGP010000571">
    <property type="protein sequence ID" value="KAK3799451.1"/>
    <property type="molecule type" value="Genomic_DNA"/>
</dbReference>
<dbReference type="InterPro" id="IPR011531">
    <property type="entry name" value="HCO3_transpt-like_TM_dom"/>
</dbReference>
<keyword evidence="13" id="KW-1185">Reference proteome</keyword>
<feature type="transmembrane region" description="Helical" evidence="10">
    <location>
        <begin position="661"/>
        <end position="685"/>
    </location>
</feature>
<comment type="subcellular location">
    <subcellularLocation>
        <location evidence="1">Cell membrane</location>
        <topology evidence="1">Multi-pass membrane protein</topology>
    </subcellularLocation>
</comment>
<feature type="transmembrane region" description="Helical" evidence="10">
    <location>
        <begin position="796"/>
        <end position="815"/>
    </location>
</feature>
<keyword evidence="5 10" id="KW-0812">Transmembrane</keyword>
<accession>A0AAE1B5Y3</accession>
<dbReference type="PANTHER" id="PTHR11453:SF127">
    <property type="entry name" value="SOLUTE CARRIER FAMILY 4 MEMBER 11"/>
    <property type="match status" value="1"/>
</dbReference>
<feature type="transmembrane region" description="Helical" evidence="10">
    <location>
        <begin position="362"/>
        <end position="384"/>
    </location>
</feature>
<keyword evidence="6 10" id="KW-1133">Transmembrane helix</keyword>
<dbReference type="SUPFAM" id="SSF55804">
    <property type="entry name" value="Phoshotransferase/anion transport protein"/>
    <property type="match status" value="1"/>
</dbReference>
<feature type="transmembrane region" description="Helical" evidence="10">
    <location>
        <begin position="723"/>
        <end position="742"/>
    </location>
</feature>
<feature type="region of interest" description="Disordered" evidence="9">
    <location>
        <begin position="1"/>
        <end position="26"/>
    </location>
</feature>
<evidence type="ECO:0000256" key="6">
    <source>
        <dbReference type="ARBA" id="ARBA00022989"/>
    </source>
</evidence>
<evidence type="ECO:0000256" key="1">
    <source>
        <dbReference type="ARBA" id="ARBA00004651"/>
    </source>
</evidence>
<dbReference type="Proteomes" id="UP001283361">
    <property type="component" value="Unassembled WGS sequence"/>
</dbReference>
<evidence type="ECO:0000313" key="12">
    <source>
        <dbReference type="EMBL" id="KAK3799451.1"/>
    </source>
</evidence>
<evidence type="ECO:0000256" key="9">
    <source>
        <dbReference type="SAM" id="MobiDB-lite"/>
    </source>
</evidence>
<feature type="transmembrane region" description="Helical" evidence="10">
    <location>
        <begin position="754"/>
        <end position="776"/>
    </location>
</feature>
<dbReference type="PRINTS" id="PR01231">
    <property type="entry name" value="HCO3TRNSPORT"/>
</dbReference>
<dbReference type="Gene3D" id="1.10.287.570">
    <property type="entry name" value="Helical hairpin bin"/>
    <property type="match status" value="1"/>
</dbReference>
<dbReference type="GO" id="GO:0005452">
    <property type="term" value="F:solute:inorganic anion antiporter activity"/>
    <property type="evidence" value="ECO:0007669"/>
    <property type="project" value="InterPro"/>
</dbReference>
<evidence type="ECO:0000256" key="2">
    <source>
        <dbReference type="ARBA" id="ARBA00010993"/>
    </source>
</evidence>
<dbReference type="AlphaFoldDB" id="A0AAE1B5Y3"/>
<sequence length="855" mass="94656">MGNPEEEETTLDIPTQEEYLGEDEDNEAEVDFKLVDNDEGDGKNGSGIANNNNFSRSAGFVDNTSLLHCQYDRVEMKNFHAEVRAQRDVDLALSSSVVLLDLHAQGLEQIITAMLNAVISAQPSSGLNVTTARNAIFTSENVLTRAIQGTVASVDMGGVDYDQAWICVMAELPGLKERHVAFARLHHPSNLGPTCQEVQLVILVVTPSKEKATKSTLETARTFSTLFTDLAFRHQLISTTSKDAFRQMLREKAAQMAREHGGSDQRNHSTQLTMTVFDEDDSTASRCIVGRSLIGDLKRRLPHYWSDYKDGFTGPKTPHKVTAAIFFLYFACVLPNLAFGMLNSDNTAGAIGVKKILFSQMFGGIAFALFGGQPLIVLLTTAPLALYTKIIFSISEDFGLDFRAFFACVGLWNAGFLVLYSLFGVSRLMKWSSRSTEEIFSLFITFAFSADAIKDCLKDFNTNYHTEACHSDHSFNASTTTSSSNSTPTTTISTVLSSTLPIGAAYNIANGLLNSSTLDTSTSALPITDKNGLQECMRENSILFLLLMLGTVWAGLTLFNFTKTPFLTAGKREILADYALPLSVLLVSFFGSYVFRDVKLKPFEYDPNEAMFEVAPMTSLPAGAVIAAAGLGFSLSLLFFMDQNISSALVNTPNNKLQKGAAYHWDLFTVAVINGFLSIFAFPWVHAALPHSPLHVRALADVEERVEQGHVQQIVVHVRETRVSGIVSHVMIGLSMFLLPRPLTYIPRPVLDGLFLYVAITALYGNQLFDRVMLLFTEQAAYPPNHYIRRVPQRKIHAFTGLQLLQLLVLCVFGFSPYPYMKMVFPVLLMFLMPIRHRLVPRVIESRYLQTLDGH</sequence>